<gene>
    <name evidence="1" type="ORF">GRI48_14110</name>
</gene>
<evidence type="ECO:0008006" key="3">
    <source>
        <dbReference type="Google" id="ProtNLM"/>
    </source>
</evidence>
<dbReference type="EMBL" id="WTYN01000010">
    <property type="protein sequence ID" value="MXO64134.1"/>
    <property type="molecule type" value="Genomic_DNA"/>
</dbReference>
<organism evidence="1 2">
    <name type="scientific">Qipengyuania oceanensis</name>
    <dbReference type="NCBI Taxonomy" id="1463597"/>
    <lineage>
        <taxon>Bacteria</taxon>
        <taxon>Pseudomonadati</taxon>
        <taxon>Pseudomonadota</taxon>
        <taxon>Alphaproteobacteria</taxon>
        <taxon>Sphingomonadales</taxon>
        <taxon>Erythrobacteraceae</taxon>
        <taxon>Qipengyuania</taxon>
    </lineage>
</organism>
<protein>
    <recommendedName>
        <fullName evidence="3">PilZ domain-containing protein</fullName>
    </recommendedName>
</protein>
<keyword evidence="2" id="KW-1185">Reference proteome</keyword>
<name>A0A844YMJ5_9SPHN</name>
<sequence>MLAARMLAEQGWQDVRVCNVSSRGMMLRSASPPQRGAYVEIRHHQICTVGRVVWSKGTAFGINSQQKIEVRELLSGTSPVRPPINGERRAKPRANSSIQMRVLPPEEASRIVGRGLEWTAIALAVVAASVALSGVVRASLEAPFTEARVALKSAH</sequence>
<evidence type="ECO:0000313" key="1">
    <source>
        <dbReference type="EMBL" id="MXO64134.1"/>
    </source>
</evidence>
<reference evidence="1 2" key="1">
    <citation type="submission" date="2019-12" db="EMBL/GenBank/DDBJ databases">
        <title>Genomic-based taxomic classification of the family Erythrobacteraceae.</title>
        <authorList>
            <person name="Xu L."/>
        </authorList>
    </citation>
    <scope>NUCLEOTIDE SEQUENCE [LARGE SCALE GENOMIC DNA]</scope>
    <source>
        <strain evidence="1 2">MCCC 1A09965</strain>
    </source>
</reference>
<dbReference type="Proteomes" id="UP000445582">
    <property type="component" value="Unassembled WGS sequence"/>
</dbReference>
<dbReference type="OrthoDB" id="7429082at2"/>
<evidence type="ECO:0000313" key="2">
    <source>
        <dbReference type="Proteomes" id="UP000445582"/>
    </source>
</evidence>
<proteinExistence type="predicted"/>
<accession>A0A844YMJ5</accession>
<dbReference type="AlphaFoldDB" id="A0A844YMJ5"/>
<comment type="caution">
    <text evidence="1">The sequence shown here is derived from an EMBL/GenBank/DDBJ whole genome shotgun (WGS) entry which is preliminary data.</text>
</comment>